<dbReference type="EMBL" id="JAIWOZ010000005">
    <property type="protein sequence ID" value="KAH6605413.1"/>
    <property type="molecule type" value="Genomic_DNA"/>
</dbReference>
<organism evidence="1 2">
    <name type="scientific">Trichoderma cornu-damae</name>
    <dbReference type="NCBI Taxonomy" id="654480"/>
    <lineage>
        <taxon>Eukaryota</taxon>
        <taxon>Fungi</taxon>
        <taxon>Dikarya</taxon>
        <taxon>Ascomycota</taxon>
        <taxon>Pezizomycotina</taxon>
        <taxon>Sordariomycetes</taxon>
        <taxon>Hypocreomycetidae</taxon>
        <taxon>Hypocreales</taxon>
        <taxon>Hypocreaceae</taxon>
        <taxon>Trichoderma</taxon>
    </lineage>
</organism>
<proteinExistence type="predicted"/>
<sequence length="83" mass="9382">MTKVVGQRSQHITADRIRIICDLQVDVAIVKKSLENKRIVEVILVVHGGQLLFRRTATQQYCILGFSISSGCEPSCRLNREEI</sequence>
<evidence type="ECO:0000313" key="1">
    <source>
        <dbReference type="EMBL" id="KAH6605413.1"/>
    </source>
</evidence>
<keyword evidence="2" id="KW-1185">Reference proteome</keyword>
<accession>A0A9P8QMK6</accession>
<gene>
    <name evidence="1" type="ORF">Trco_007120</name>
</gene>
<dbReference type="Proteomes" id="UP000827724">
    <property type="component" value="Unassembled WGS sequence"/>
</dbReference>
<evidence type="ECO:0000313" key="2">
    <source>
        <dbReference type="Proteomes" id="UP000827724"/>
    </source>
</evidence>
<protein>
    <submittedName>
        <fullName evidence="1">Uncharacterized protein</fullName>
    </submittedName>
</protein>
<name>A0A9P8QMK6_9HYPO</name>
<dbReference type="AlphaFoldDB" id="A0A9P8QMK6"/>
<comment type="caution">
    <text evidence="1">The sequence shown here is derived from an EMBL/GenBank/DDBJ whole genome shotgun (WGS) entry which is preliminary data.</text>
</comment>
<reference evidence="1" key="1">
    <citation type="submission" date="2021-08" db="EMBL/GenBank/DDBJ databases">
        <title>Chromosome-Level Trichoderma cornu-damae using Hi-C Data.</title>
        <authorList>
            <person name="Kim C.S."/>
        </authorList>
    </citation>
    <scope>NUCLEOTIDE SEQUENCE</scope>
    <source>
        <strain evidence="1">KA19-0412C</strain>
    </source>
</reference>